<evidence type="ECO:0000313" key="3">
    <source>
        <dbReference type="EMBL" id="MDM4016712.1"/>
    </source>
</evidence>
<evidence type="ECO:0000259" key="2">
    <source>
        <dbReference type="SMART" id="SM00421"/>
    </source>
</evidence>
<name>A0ABT7PJN0_9BACT</name>
<dbReference type="Pfam" id="PF00196">
    <property type="entry name" value="GerE"/>
    <property type="match status" value="1"/>
</dbReference>
<feature type="domain" description="HTH luxR-type" evidence="2">
    <location>
        <begin position="194"/>
        <end position="251"/>
    </location>
</feature>
<organism evidence="3 4">
    <name type="scientific">Roseiconus lacunae</name>
    <dbReference type="NCBI Taxonomy" id="2605694"/>
    <lineage>
        <taxon>Bacteria</taxon>
        <taxon>Pseudomonadati</taxon>
        <taxon>Planctomycetota</taxon>
        <taxon>Planctomycetia</taxon>
        <taxon>Pirellulales</taxon>
        <taxon>Pirellulaceae</taxon>
        <taxon>Roseiconus</taxon>
    </lineage>
</organism>
<comment type="caution">
    <text evidence="3">The sequence shown here is derived from an EMBL/GenBank/DDBJ whole genome shotgun (WGS) entry which is preliminary data.</text>
</comment>
<feature type="region of interest" description="Disordered" evidence="1">
    <location>
        <begin position="1"/>
        <end position="37"/>
    </location>
</feature>
<feature type="compositionally biased region" description="Polar residues" evidence="1">
    <location>
        <begin position="1"/>
        <end position="24"/>
    </location>
</feature>
<dbReference type="PRINTS" id="PR00038">
    <property type="entry name" value="HTHLUXR"/>
</dbReference>
<dbReference type="EMBL" id="JASZZN010000010">
    <property type="protein sequence ID" value="MDM4016712.1"/>
    <property type="molecule type" value="Genomic_DNA"/>
</dbReference>
<proteinExistence type="predicted"/>
<dbReference type="SMART" id="SM00421">
    <property type="entry name" value="HTH_LUXR"/>
    <property type="match status" value="1"/>
</dbReference>
<dbReference type="InterPro" id="IPR036388">
    <property type="entry name" value="WH-like_DNA-bd_sf"/>
</dbReference>
<keyword evidence="4" id="KW-1185">Reference proteome</keyword>
<accession>A0ABT7PJN0</accession>
<dbReference type="InterPro" id="IPR000792">
    <property type="entry name" value="Tscrpt_reg_LuxR_C"/>
</dbReference>
<protein>
    <submittedName>
        <fullName evidence="3">LuxR C-terminal-related transcriptional regulator</fullName>
    </submittedName>
</protein>
<dbReference type="SUPFAM" id="SSF46894">
    <property type="entry name" value="C-terminal effector domain of the bipartite response regulators"/>
    <property type="match status" value="1"/>
</dbReference>
<evidence type="ECO:0000313" key="4">
    <source>
        <dbReference type="Proteomes" id="UP001239462"/>
    </source>
</evidence>
<dbReference type="Proteomes" id="UP001239462">
    <property type="component" value="Unassembled WGS sequence"/>
</dbReference>
<evidence type="ECO:0000256" key="1">
    <source>
        <dbReference type="SAM" id="MobiDB-lite"/>
    </source>
</evidence>
<dbReference type="RefSeq" id="WP_149499251.1">
    <property type="nucleotide sequence ID" value="NZ_CP141221.1"/>
</dbReference>
<sequence>MLNQPSGNDPSGNAPNGNDAVTPTSPQPDPKFPTSSSSLVDFVQTTERISTTIAAALERGEPLEPIIDRENDSIYLKSADQRLLCSNQVYRRIFTPDELPVGRFGSSFLHKTIIPISEISDKLILEGCMDAIFDHYGRDSEGQLSLFRTAKKSLIGVGQGSFAILGITRVEKTLVDANNEIAKGAFLAEQWRRFNELPELDRQIAISLARGMSAMEIAQEREVSKRTIENHRNSILSELDLGSPLEMIKLLVRLQEKGFGDFGV</sequence>
<dbReference type="Gene3D" id="1.10.10.10">
    <property type="entry name" value="Winged helix-like DNA-binding domain superfamily/Winged helix DNA-binding domain"/>
    <property type="match status" value="1"/>
</dbReference>
<gene>
    <name evidence="3" type="ORF">QTN89_14800</name>
</gene>
<reference evidence="3 4" key="1">
    <citation type="submission" date="2023-06" db="EMBL/GenBank/DDBJ databases">
        <title>Roseiconus lacunae JC819 isolated from Gulf of Mannar region, Tamil Nadu.</title>
        <authorList>
            <person name="Pk S."/>
            <person name="Ch S."/>
            <person name="Ch V.R."/>
        </authorList>
    </citation>
    <scope>NUCLEOTIDE SEQUENCE [LARGE SCALE GENOMIC DNA]</scope>
    <source>
        <strain evidence="3 4">JC819</strain>
    </source>
</reference>
<dbReference type="InterPro" id="IPR016032">
    <property type="entry name" value="Sig_transdc_resp-reg_C-effctor"/>
</dbReference>